<name>A0A1C0YV23_9BACL</name>
<evidence type="ECO:0000313" key="3">
    <source>
        <dbReference type="Proteomes" id="UP000093482"/>
    </source>
</evidence>
<evidence type="ECO:0000313" key="2">
    <source>
        <dbReference type="EMBL" id="OCS91003.1"/>
    </source>
</evidence>
<evidence type="ECO:0000259" key="1">
    <source>
        <dbReference type="Pfam" id="PF09823"/>
    </source>
</evidence>
<dbReference type="Pfam" id="PF09823">
    <property type="entry name" value="DUF2357"/>
    <property type="match status" value="1"/>
</dbReference>
<keyword evidence="3" id="KW-1185">Reference proteome</keyword>
<dbReference type="EMBL" id="MATO01000032">
    <property type="protein sequence ID" value="OCS91003.1"/>
    <property type="molecule type" value="Genomic_DNA"/>
</dbReference>
<dbReference type="OrthoDB" id="1766940at2"/>
<accession>A0A1C0YV23</accession>
<feature type="domain" description="DUF2357" evidence="1">
    <location>
        <begin position="168"/>
        <end position="287"/>
    </location>
</feature>
<proteinExistence type="predicted"/>
<dbReference type="Proteomes" id="UP000093482">
    <property type="component" value="Unassembled WGS sequence"/>
</dbReference>
<organism evidence="2 3">
    <name type="scientific">Caryophanon latum</name>
    <dbReference type="NCBI Taxonomy" id="33977"/>
    <lineage>
        <taxon>Bacteria</taxon>
        <taxon>Bacillati</taxon>
        <taxon>Bacillota</taxon>
        <taxon>Bacilli</taxon>
        <taxon>Bacillales</taxon>
        <taxon>Caryophanaceae</taxon>
        <taxon>Caryophanon</taxon>
    </lineage>
</organism>
<dbReference type="InterPro" id="IPR018633">
    <property type="entry name" value="DUF2357"/>
</dbReference>
<protein>
    <recommendedName>
        <fullName evidence="1">DUF2357 domain-containing protein</fullName>
    </recommendedName>
</protein>
<reference evidence="2 3" key="1">
    <citation type="submission" date="2016-07" db="EMBL/GenBank/DDBJ databases">
        <title>Caryophanon latum genome sequencing.</title>
        <authorList>
            <person name="Verma A."/>
            <person name="Pal Y."/>
            <person name="Krishnamurthi S."/>
        </authorList>
    </citation>
    <scope>NUCLEOTIDE SEQUENCE [LARGE SCALE GENOMIC DNA]</scope>
    <source>
        <strain evidence="2 3">DSM 14151</strain>
    </source>
</reference>
<dbReference type="AlphaFoldDB" id="A0A1C0YV23"/>
<gene>
    <name evidence="2" type="ORF">A6K76_10555</name>
</gene>
<sequence length="706" mass="84511">MQSNIRFMCRDRWVNAAFHEHDEQVIVSLYRYEFRIEGDDMCALKTLRINDEQFHSFREHEQALTFTFMSVKENNRLVLTYELDGQQQQAAFFVHAEKALLPTTDYLQKLQQQFSKWQRNVEQYVEKNDAQAIELEAFYEDEQWQVTFEQLKAKLQHEADGIWYYVYRRDIIKHLQNILRKPKVKLISEEMLVNASELDVITPRTIEHFMKDTTTWARSALGRPVPQQLIKEVNEESIDIYENRFVYTFAYHLEREMRPILKELRTHLHTIQTKKVTNERQVMLNILREQAEYENLELNEYELFFDDVHRQLKTLYRLVRQTIQQFRELKKMNGFVQTNQVLLYNKDYNTLYRLYNKFMRARLQRQQKESDFIDYTRYYTDEVFFTIVRQLQRMQFVHDGPLHVPLSDDVTTYPFADVASFTLTHETEPIALTLHREHYTITLAILHEEQMQKTIVFVPSIVSFHRRIDDRHIDALYEYPRTIQPQEELKRKKKKEVVQQETRDVLIVYPAETADDYEQHIRYEQLHRVVTLGTNFITPEHFEQFGDMKYGVFPYTMGNATHPFFSRFMRMQLVKLGVRSHCFICGAKGRQMDNGDYVCTNEQCDSEWGQRDCQCGAPLHKMQKRSDKEDALLTEEQEREYEQQRDAVWLFHKESITAQFGLSNICENARLGTSFFTICPNCGDCKQQSKIGRICKRCDAVERCQA</sequence>
<comment type="caution">
    <text evidence="2">The sequence shown here is derived from an EMBL/GenBank/DDBJ whole genome shotgun (WGS) entry which is preliminary data.</text>
</comment>
<dbReference type="RefSeq" id="WP_066464004.1">
    <property type="nucleotide sequence ID" value="NZ_MATO01000032.1"/>
</dbReference>